<dbReference type="EMBL" id="AAKN02055221">
    <property type="status" value="NOT_ANNOTATED_CDS"/>
    <property type="molecule type" value="Genomic_DNA"/>
</dbReference>
<evidence type="ECO:0000259" key="6">
    <source>
        <dbReference type="PROSITE" id="PS50132"/>
    </source>
</evidence>
<dbReference type="PANTHER" id="PTHR24355">
    <property type="entry name" value="G PROTEIN-COUPLED RECEPTOR KINASE/RIBOSOMAL PROTEIN S6 KINASE"/>
    <property type="match status" value="1"/>
</dbReference>
<dbReference type="FunFam" id="1.10.167.10:FF:000009">
    <property type="entry name" value="G protein-coupled receptor kinase"/>
    <property type="match status" value="1"/>
</dbReference>
<dbReference type="InterPro" id="IPR036305">
    <property type="entry name" value="RGS_sf"/>
</dbReference>
<dbReference type="Gene3D" id="1.10.167.10">
    <property type="entry name" value="Regulator of G-protein Signalling 4, domain 2"/>
    <property type="match status" value="1"/>
</dbReference>
<accession>A0A286XNH5</accession>
<dbReference type="Ensembl" id="ENSCPOT00000039661.1">
    <property type="protein sequence ID" value="ENSCPOP00000027062.1"/>
    <property type="gene ID" value="ENSCPOG00000032158.1"/>
</dbReference>
<evidence type="ECO:0000256" key="2">
    <source>
        <dbReference type="ARBA" id="ARBA00022679"/>
    </source>
</evidence>
<protein>
    <recommendedName>
        <fullName evidence="6">RGS domain-containing protein</fullName>
    </recommendedName>
</protein>
<evidence type="ECO:0000256" key="3">
    <source>
        <dbReference type="ARBA" id="ARBA00022741"/>
    </source>
</evidence>
<proteinExistence type="predicted"/>
<dbReference type="AlphaFoldDB" id="A0A286XNH5"/>
<reference evidence="8" key="1">
    <citation type="journal article" date="2011" name="Nature">
        <title>A high-resolution map of human evolutionary constraint using 29 mammals.</title>
        <authorList>
            <person name="Lindblad-Toh K."/>
            <person name="Garber M."/>
            <person name="Zuk O."/>
            <person name="Lin M.F."/>
            <person name="Parker B.J."/>
            <person name="Washietl S."/>
            <person name="Kheradpour P."/>
            <person name="Ernst J."/>
            <person name="Jordan G."/>
            <person name="Mauceli E."/>
            <person name="Ward L.D."/>
            <person name="Lowe C.B."/>
            <person name="Holloway A.K."/>
            <person name="Clamp M."/>
            <person name="Gnerre S."/>
            <person name="Alfoldi J."/>
            <person name="Beal K."/>
            <person name="Chang J."/>
            <person name="Clawson H."/>
            <person name="Cuff J."/>
            <person name="Di Palma F."/>
            <person name="Fitzgerald S."/>
            <person name="Flicek P."/>
            <person name="Guttman M."/>
            <person name="Hubisz M.J."/>
            <person name="Jaffe D.B."/>
            <person name="Jungreis I."/>
            <person name="Kent W.J."/>
            <person name="Kostka D."/>
            <person name="Lara M."/>
            <person name="Martins A.L."/>
            <person name="Massingham T."/>
            <person name="Moltke I."/>
            <person name="Raney B.J."/>
            <person name="Rasmussen M.D."/>
            <person name="Robinson J."/>
            <person name="Stark A."/>
            <person name="Vilella A.J."/>
            <person name="Wen J."/>
            <person name="Xie X."/>
            <person name="Zody M.C."/>
            <person name="Baldwin J."/>
            <person name="Bloom T."/>
            <person name="Chin C.W."/>
            <person name="Heiman D."/>
            <person name="Nicol R."/>
            <person name="Nusbaum C."/>
            <person name="Young S."/>
            <person name="Wilkinson J."/>
            <person name="Worley K.C."/>
            <person name="Kovar C.L."/>
            <person name="Muzny D.M."/>
            <person name="Gibbs R.A."/>
            <person name="Cree A."/>
            <person name="Dihn H.H."/>
            <person name="Fowler G."/>
            <person name="Jhangiani S."/>
            <person name="Joshi V."/>
            <person name="Lee S."/>
            <person name="Lewis L.R."/>
            <person name="Nazareth L.V."/>
            <person name="Okwuonu G."/>
            <person name="Santibanez J."/>
            <person name="Warren W.C."/>
            <person name="Mardis E.R."/>
            <person name="Weinstock G.M."/>
            <person name="Wilson R.K."/>
            <person name="Delehaunty K."/>
            <person name="Dooling D."/>
            <person name="Fronik C."/>
            <person name="Fulton L."/>
            <person name="Fulton B."/>
            <person name="Graves T."/>
            <person name="Minx P."/>
            <person name="Sodergren E."/>
            <person name="Birney E."/>
            <person name="Margulies E.H."/>
            <person name="Herrero J."/>
            <person name="Green E.D."/>
            <person name="Haussler D."/>
            <person name="Siepel A."/>
            <person name="Goldman N."/>
            <person name="Pollard K.S."/>
            <person name="Pedersen J.S."/>
            <person name="Lander E.S."/>
            <person name="Kellis M."/>
        </authorList>
    </citation>
    <scope>NUCLEOTIDE SEQUENCE [LARGE SCALE GENOMIC DNA]</scope>
    <source>
        <strain evidence="8">2N</strain>
    </source>
</reference>
<keyword evidence="5" id="KW-0067">ATP-binding</keyword>
<keyword evidence="8" id="KW-1185">Reference proteome</keyword>
<dbReference type="SMART" id="SM00315">
    <property type="entry name" value="RGS"/>
    <property type="match status" value="1"/>
</dbReference>
<dbReference type="InParanoid" id="A0A286XNH5"/>
<dbReference type="InterPro" id="IPR044926">
    <property type="entry name" value="RGS_subdomain_2"/>
</dbReference>
<evidence type="ECO:0000256" key="1">
    <source>
        <dbReference type="ARBA" id="ARBA00022527"/>
    </source>
</evidence>
<keyword evidence="2" id="KW-0808">Transferase</keyword>
<dbReference type="STRING" id="10141.ENSCPOP00000027062"/>
<name>A0A286XNH5_CAVPO</name>
<sequence length="146" mass="17134">MELQNLTANALLLRARLGFGKKSGRSKKWREMLKLPSVSQCRELRHFIEKDYSSLCDKQPIGRLLFRQFCNTRPDLRKRLEFLDAVAEYEVAIDEDRRDRALAILEQFFSAENSPAFLPEIPTDAVRECRWDVNQNFCKNIFEGCM</sequence>
<dbReference type="GO" id="GO:0005737">
    <property type="term" value="C:cytoplasm"/>
    <property type="evidence" value="ECO:0007669"/>
    <property type="project" value="TreeGrafter"/>
</dbReference>
<dbReference type="GeneTree" id="ENSGT00940000160151"/>
<dbReference type="GO" id="GO:0004674">
    <property type="term" value="F:protein serine/threonine kinase activity"/>
    <property type="evidence" value="ECO:0007669"/>
    <property type="project" value="UniProtKB-KW"/>
</dbReference>
<dbReference type="Bgee" id="ENSCPOG00000032158">
    <property type="expression patterns" value="Expressed in testis and 8 other cell types or tissues"/>
</dbReference>
<keyword evidence="3" id="KW-0547">Nucleotide-binding</keyword>
<evidence type="ECO:0000256" key="5">
    <source>
        <dbReference type="ARBA" id="ARBA00022840"/>
    </source>
</evidence>
<dbReference type="SUPFAM" id="SSF48097">
    <property type="entry name" value="Regulator of G-protein signaling, RGS"/>
    <property type="match status" value="1"/>
</dbReference>
<dbReference type="PANTHER" id="PTHR24355:SF14">
    <property type="entry name" value="G PROTEIN-COUPLED RECEPTOR KINASE 4"/>
    <property type="match status" value="1"/>
</dbReference>
<dbReference type="GO" id="GO:0009966">
    <property type="term" value="P:regulation of signal transduction"/>
    <property type="evidence" value="ECO:0007669"/>
    <property type="project" value="TreeGrafter"/>
</dbReference>
<dbReference type="PROSITE" id="PS50132">
    <property type="entry name" value="RGS"/>
    <property type="match status" value="1"/>
</dbReference>
<dbReference type="InterPro" id="IPR016137">
    <property type="entry name" value="RGS"/>
</dbReference>
<evidence type="ECO:0000256" key="4">
    <source>
        <dbReference type="ARBA" id="ARBA00022777"/>
    </source>
</evidence>
<reference evidence="7" key="3">
    <citation type="submission" date="2025-09" db="UniProtKB">
        <authorList>
            <consortium name="Ensembl"/>
        </authorList>
    </citation>
    <scope>IDENTIFICATION</scope>
    <source>
        <strain evidence="7">2N</strain>
    </source>
</reference>
<evidence type="ECO:0000313" key="8">
    <source>
        <dbReference type="Proteomes" id="UP000005447"/>
    </source>
</evidence>
<dbReference type="VEuPathDB" id="HostDB:ENSCPOG00000032158"/>
<reference evidence="7" key="2">
    <citation type="submission" date="2025-08" db="UniProtKB">
        <authorList>
            <consortium name="Ensembl"/>
        </authorList>
    </citation>
    <scope>IDENTIFICATION</scope>
    <source>
        <strain evidence="7">2N</strain>
    </source>
</reference>
<organism evidence="7 8">
    <name type="scientific">Cavia porcellus</name>
    <name type="common">Guinea pig</name>
    <dbReference type="NCBI Taxonomy" id="10141"/>
    <lineage>
        <taxon>Eukaryota</taxon>
        <taxon>Metazoa</taxon>
        <taxon>Chordata</taxon>
        <taxon>Craniata</taxon>
        <taxon>Vertebrata</taxon>
        <taxon>Euteleostomi</taxon>
        <taxon>Mammalia</taxon>
        <taxon>Eutheria</taxon>
        <taxon>Euarchontoglires</taxon>
        <taxon>Glires</taxon>
        <taxon>Rodentia</taxon>
        <taxon>Hystricomorpha</taxon>
        <taxon>Caviidae</taxon>
        <taxon>Cavia</taxon>
    </lineage>
</organism>
<dbReference type="Pfam" id="PF00615">
    <property type="entry name" value="RGS"/>
    <property type="match status" value="1"/>
</dbReference>
<dbReference type="OMA" id="KFCSTIP"/>
<feature type="domain" description="RGS" evidence="6">
    <location>
        <begin position="58"/>
        <end position="146"/>
    </location>
</feature>
<dbReference type="Proteomes" id="UP000005447">
    <property type="component" value="Unassembled WGS sequence"/>
</dbReference>
<keyword evidence="4" id="KW-0418">Kinase</keyword>
<keyword evidence="1" id="KW-0723">Serine/threonine-protein kinase</keyword>
<evidence type="ECO:0000313" key="7">
    <source>
        <dbReference type="Ensembl" id="ENSCPOP00000027062.1"/>
    </source>
</evidence>
<dbReference type="GO" id="GO:0005524">
    <property type="term" value="F:ATP binding"/>
    <property type="evidence" value="ECO:0007669"/>
    <property type="project" value="UniProtKB-KW"/>
</dbReference>